<name>M0IXX0_9EURY</name>
<gene>
    <name evidence="1" type="ORF">C438_15161</name>
</gene>
<keyword evidence="2" id="KW-1185">Reference proteome</keyword>
<reference evidence="1 2" key="1">
    <citation type="journal article" date="2014" name="PLoS Genet.">
        <title>Phylogenetically driven sequencing of extremely halophilic archaea reveals strategies for static and dynamic osmo-response.</title>
        <authorList>
            <person name="Becker E.A."/>
            <person name="Seitzer P.M."/>
            <person name="Tritt A."/>
            <person name="Larsen D."/>
            <person name="Krusor M."/>
            <person name="Yao A.I."/>
            <person name="Wu D."/>
            <person name="Madern D."/>
            <person name="Eisen J.A."/>
            <person name="Darling A.E."/>
            <person name="Facciotti M.T."/>
        </authorList>
    </citation>
    <scope>NUCLEOTIDE SEQUENCE [LARGE SCALE GENOMIC DNA]</scope>
    <source>
        <strain evidence="1 2">ATCC 35960</strain>
    </source>
</reference>
<accession>M0IXX0</accession>
<comment type="caution">
    <text evidence="1">The sequence shown here is derived from an EMBL/GenBank/DDBJ whole genome shotgun (WGS) entry which is preliminary data.</text>
</comment>
<dbReference type="Proteomes" id="UP000011553">
    <property type="component" value="Unassembled WGS sequence"/>
</dbReference>
<proteinExistence type="predicted"/>
<evidence type="ECO:0000313" key="1">
    <source>
        <dbReference type="EMBL" id="EMA01707.1"/>
    </source>
</evidence>
<dbReference type="AlphaFoldDB" id="M0IXX0"/>
<sequence>MSRARRETELWRYVEYRCRSCHEWCLVDHGTRAVKMRECKYCARIPAIEDETRTDATAALTAFMSFLAHVTLPTALRSPLMAMTSHTAGSRRLRPDEISDV</sequence>
<organism evidence="1 2">
    <name type="scientific">Haloferax denitrificans ATCC 35960</name>
    <dbReference type="NCBI Taxonomy" id="662478"/>
    <lineage>
        <taxon>Archaea</taxon>
        <taxon>Methanobacteriati</taxon>
        <taxon>Methanobacteriota</taxon>
        <taxon>Stenosarchaea group</taxon>
        <taxon>Halobacteria</taxon>
        <taxon>Halobacteriales</taxon>
        <taxon>Haloferacaceae</taxon>
        <taxon>Haloferax</taxon>
    </lineage>
</organism>
<protein>
    <submittedName>
        <fullName evidence="1">Uncharacterized protein</fullName>
    </submittedName>
</protein>
<evidence type="ECO:0000313" key="2">
    <source>
        <dbReference type="Proteomes" id="UP000011553"/>
    </source>
</evidence>
<dbReference type="EMBL" id="AOLP01000017">
    <property type="protein sequence ID" value="EMA01707.1"/>
    <property type="molecule type" value="Genomic_DNA"/>
</dbReference>